<evidence type="ECO:0000313" key="1">
    <source>
        <dbReference type="EMBL" id="OBZ77635.1"/>
    </source>
</evidence>
<dbReference type="STRING" id="5627.A0A1C7ML94"/>
<accession>A0A1C7ML94</accession>
<gene>
    <name evidence="1" type="ORF">A0H81_02895</name>
</gene>
<dbReference type="Proteomes" id="UP000092993">
    <property type="component" value="Unassembled WGS sequence"/>
</dbReference>
<dbReference type="EMBL" id="LUGG01000002">
    <property type="protein sequence ID" value="OBZ77635.1"/>
    <property type="molecule type" value="Genomic_DNA"/>
</dbReference>
<organism evidence="1 2">
    <name type="scientific">Grifola frondosa</name>
    <name type="common">Maitake</name>
    <name type="synonym">Polyporus frondosus</name>
    <dbReference type="NCBI Taxonomy" id="5627"/>
    <lineage>
        <taxon>Eukaryota</taxon>
        <taxon>Fungi</taxon>
        <taxon>Dikarya</taxon>
        <taxon>Basidiomycota</taxon>
        <taxon>Agaricomycotina</taxon>
        <taxon>Agaricomycetes</taxon>
        <taxon>Polyporales</taxon>
        <taxon>Grifolaceae</taxon>
        <taxon>Grifola</taxon>
    </lineage>
</organism>
<name>A0A1C7ML94_GRIFR</name>
<dbReference type="OrthoDB" id="2753367at2759"/>
<dbReference type="OMA" id="ATHTNAP"/>
<proteinExistence type="predicted"/>
<keyword evidence="2" id="KW-1185">Reference proteome</keyword>
<comment type="caution">
    <text evidence="1">The sequence shown here is derived from an EMBL/GenBank/DDBJ whole genome shotgun (WGS) entry which is preliminary data.</text>
</comment>
<evidence type="ECO:0000313" key="2">
    <source>
        <dbReference type="Proteomes" id="UP000092993"/>
    </source>
</evidence>
<reference evidence="1 2" key="1">
    <citation type="submission" date="2016-03" db="EMBL/GenBank/DDBJ databases">
        <title>Whole genome sequencing of Grifola frondosa 9006-11.</title>
        <authorList>
            <person name="Min B."/>
            <person name="Park H."/>
            <person name="Kim J.-G."/>
            <person name="Cho H."/>
            <person name="Oh Y.-L."/>
            <person name="Kong W.-S."/>
            <person name="Choi I.-G."/>
        </authorList>
    </citation>
    <scope>NUCLEOTIDE SEQUENCE [LARGE SCALE GENOMIC DNA]</scope>
    <source>
        <strain evidence="1 2">9006-11</strain>
    </source>
</reference>
<sequence length="309" mass="34104">MSTVPHSAFTGACLFALAVYENVRRLPKSSLHITFNCQLFGILKRDPVVASLRYFNKEKYDFGTMGAMIVSVNITKRTSDMDLHLLFDKPLVDVDFSIIGDIYWICSFNLTLAINEAVDFMNVTQPMISVCSVITENHKDISDKSIYLNSNISTFHIDTTQYTLYATGNATLLTLPIKAFFRHDNAHYTHNGPPLPHCGKIVYVNGPLYNVIDGPDGEPSLFIIEVKNIDPLADESVLPVHHEPPTEGLKHNFALNPFGIGTRDQAQTLSAATHTNAPPNAVEVVLNDALSSKGPELKCHKTASITKST</sequence>
<protein>
    <submittedName>
        <fullName evidence="1">Uncharacterized protein</fullName>
    </submittedName>
</protein>
<dbReference type="AlphaFoldDB" id="A0A1C7ML94"/>